<protein>
    <submittedName>
        <fullName evidence="3">N-acetyltransferase</fullName>
    </submittedName>
</protein>
<comment type="pathway">
    <text evidence="1">Siderophore biosynthesis.</text>
</comment>
<dbReference type="PANTHER" id="PTHR31438">
    <property type="entry name" value="LYSINE N-ACYLTRANSFERASE C17G9.06C-RELATED"/>
    <property type="match status" value="1"/>
</dbReference>
<feature type="domain" description="Acyltransferase MbtK/IucB-like conserved" evidence="2">
    <location>
        <begin position="147"/>
        <end position="194"/>
    </location>
</feature>
<dbReference type="RefSeq" id="WP_138478059.1">
    <property type="nucleotide sequence ID" value="NZ_PPSW01000003.1"/>
</dbReference>
<accession>A0A5R9Q7L3</accession>
<dbReference type="SMART" id="SM01006">
    <property type="entry name" value="AlcB"/>
    <property type="match status" value="1"/>
</dbReference>
<dbReference type="InterPro" id="IPR019432">
    <property type="entry name" value="Acyltransferase_MbtK/IucB-like"/>
</dbReference>
<gene>
    <name evidence="3" type="ORF">C1E24_01430</name>
</gene>
<evidence type="ECO:0000259" key="2">
    <source>
        <dbReference type="SMART" id="SM01006"/>
    </source>
</evidence>
<dbReference type="EMBL" id="PPSW01000003">
    <property type="protein sequence ID" value="TLX48794.1"/>
    <property type="molecule type" value="Genomic_DNA"/>
</dbReference>
<sequence length="317" mass="37451">MLLEHSFPLEKSESGVISHAQKLVLQGEITFGHCFVAQFDERINNLEQLLFLIDGVFYHHPSIQHIQLPTSQWHASQAWQGLIDAFDSESFSRFEFYANPINGLKVQTRALFTERYEDRACPTRPVNLSGEVYRRFNHDIGKFISFKVADPLADLDVFHTWMHNPRVSKFWEQDWSKEKLQSYLANKLHTPFNLPLIGYFDDQAFGYFEVYWAGEDRIAPYYSWQAHDRGLHLLVGNEAFRGSRYFKAWCTAISHFIFLDWPQTQKIVLEPRHDNQRLLNQITKLGFIKEYEFEFPHKRAALVSIEKVKFYKENFQC</sequence>
<dbReference type="AlphaFoldDB" id="A0A5R9Q7L3"/>
<evidence type="ECO:0000256" key="1">
    <source>
        <dbReference type="ARBA" id="ARBA00004924"/>
    </source>
</evidence>
<dbReference type="OrthoDB" id="9087497at2"/>
<reference evidence="3 4" key="1">
    <citation type="submission" date="2018-01" db="EMBL/GenBank/DDBJ databases">
        <title>Co-occurrence of chitin degradation, pigmentation and bioactivity in marine Pseudoalteromonas.</title>
        <authorList>
            <person name="Paulsen S."/>
            <person name="Gram L."/>
            <person name="Machado H."/>
        </authorList>
    </citation>
    <scope>NUCLEOTIDE SEQUENCE [LARGE SCALE GENOMIC DNA]</scope>
    <source>
        <strain evidence="3 4">S3663</strain>
    </source>
</reference>
<keyword evidence="3" id="KW-0808">Transferase</keyword>
<name>A0A5R9Q7L3_9GAMM</name>
<dbReference type="InterPro" id="IPR016181">
    <property type="entry name" value="Acyl_CoA_acyltransferase"/>
</dbReference>
<dbReference type="PANTHER" id="PTHR31438:SF1">
    <property type="entry name" value="LYSINE N-ACYLTRANSFERASE C17G9.06C-RELATED"/>
    <property type="match status" value="1"/>
</dbReference>
<dbReference type="SUPFAM" id="SSF55729">
    <property type="entry name" value="Acyl-CoA N-acyltransferases (Nat)"/>
    <property type="match status" value="1"/>
</dbReference>
<dbReference type="GO" id="GO:0019290">
    <property type="term" value="P:siderophore biosynthetic process"/>
    <property type="evidence" value="ECO:0007669"/>
    <property type="project" value="InterPro"/>
</dbReference>
<dbReference type="Proteomes" id="UP000309186">
    <property type="component" value="Unassembled WGS sequence"/>
</dbReference>
<dbReference type="Gene3D" id="3.40.630.30">
    <property type="match status" value="1"/>
</dbReference>
<dbReference type="Pfam" id="PF13523">
    <property type="entry name" value="Acetyltransf_8"/>
    <property type="match status" value="1"/>
</dbReference>
<organism evidence="3 4">
    <name type="scientific">Pseudoalteromonas phenolica</name>
    <dbReference type="NCBI Taxonomy" id="161398"/>
    <lineage>
        <taxon>Bacteria</taxon>
        <taxon>Pseudomonadati</taxon>
        <taxon>Pseudomonadota</taxon>
        <taxon>Gammaproteobacteria</taxon>
        <taxon>Alteromonadales</taxon>
        <taxon>Pseudoalteromonadaceae</taxon>
        <taxon>Pseudoalteromonas</taxon>
    </lineage>
</organism>
<dbReference type="GO" id="GO:0016410">
    <property type="term" value="F:N-acyltransferase activity"/>
    <property type="evidence" value="ECO:0007669"/>
    <property type="project" value="TreeGrafter"/>
</dbReference>
<proteinExistence type="predicted"/>
<evidence type="ECO:0000313" key="3">
    <source>
        <dbReference type="EMBL" id="TLX48794.1"/>
    </source>
</evidence>
<comment type="caution">
    <text evidence="3">The sequence shown here is derived from an EMBL/GenBank/DDBJ whole genome shotgun (WGS) entry which is preliminary data.</text>
</comment>
<evidence type="ECO:0000313" key="4">
    <source>
        <dbReference type="Proteomes" id="UP000309186"/>
    </source>
</evidence>